<gene>
    <name evidence="1" type="ORF">GCM10010844_17810</name>
</gene>
<keyword evidence="2" id="KW-1185">Reference proteome</keyword>
<organism evidence="1 2">
    <name type="scientific">Deinococcus radiotolerans</name>
    <dbReference type="NCBI Taxonomy" id="1309407"/>
    <lineage>
        <taxon>Bacteria</taxon>
        <taxon>Thermotogati</taxon>
        <taxon>Deinococcota</taxon>
        <taxon>Deinococci</taxon>
        <taxon>Deinococcales</taxon>
        <taxon>Deinococcaceae</taxon>
        <taxon>Deinococcus</taxon>
    </lineage>
</organism>
<evidence type="ECO:0000313" key="2">
    <source>
        <dbReference type="Proteomes" id="UP000604341"/>
    </source>
</evidence>
<sequence length="170" mass="18284">MVAKQTPEGPVRRMPSIENSPFCTSYQCVISEPVEGKDGDSIWVVLPLTTRAGDALAQRYKGSFFPELTVHIEKNLILFANLAVDTRVRSPMPAATLNLLGNFTRLVLGAPVSAQKLSGCYRSLVTEATCVVGRGSVRVGGQVRAYVAAFRTVDDGAGYSVVNYSIGLED</sequence>
<dbReference type="EMBL" id="BMPE01000003">
    <property type="protein sequence ID" value="GGK99868.1"/>
    <property type="molecule type" value="Genomic_DNA"/>
</dbReference>
<proteinExistence type="predicted"/>
<name>A0ABQ2FJ11_9DEIO</name>
<dbReference type="Proteomes" id="UP000604341">
    <property type="component" value="Unassembled WGS sequence"/>
</dbReference>
<comment type="caution">
    <text evidence="1">The sequence shown here is derived from an EMBL/GenBank/DDBJ whole genome shotgun (WGS) entry which is preliminary data.</text>
</comment>
<accession>A0ABQ2FJ11</accession>
<protein>
    <submittedName>
        <fullName evidence="1">Uncharacterized protein</fullName>
    </submittedName>
</protein>
<evidence type="ECO:0000313" key="1">
    <source>
        <dbReference type="EMBL" id="GGK99868.1"/>
    </source>
</evidence>
<reference evidence="2" key="1">
    <citation type="journal article" date="2019" name="Int. J. Syst. Evol. Microbiol.">
        <title>The Global Catalogue of Microorganisms (GCM) 10K type strain sequencing project: providing services to taxonomists for standard genome sequencing and annotation.</title>
        <authorList>
            <consortium name="The Broad Institute Genomics Platform"/>
            <consortium name="The Broad Institute Genome Sequencing Center for Infectious Disease"/>
            <person name="Wu L."/>
            <person name="Ma J."/>
        </authorList>
    </citation>
    <scope>NUCLEOTIDE SEQUENCE [LARGE SCALE GENOMIC DNA]</scope>
    <source>
        <strain evidence="2">JCM 19173</strain>
    </source>
</reference>